<accession>A0A2G8JMI3</accession>
<protein>
    <submittedName>
        <fullName evidence="2">Uncharacterized protein</fullName>
    </submittedName>
</protein>
<dbReference type="AlphaFoldDB" id="A0A2G8JMI3"/>
<feature type="compositionally biased region" description="Low complexity" evidence="1">
    <location>
        <begin position="21"/>
        <end position="44"/>
    </location>
</feature>
<sequence length="308" mass="33465">MLKIPIKITPNIASDDARQASGSKLLSSSSCDSDSGGFTDDGSLVSDNLSEAEPDPSIHTPVRPGSSSTPTASAGRGHIKSNGQPSKRMRMDFCIAFSEMLSQNITEILKAVHGGDELVEEMSSGLLSPKTRKRVVNTLVSCLIEKHGKHPPKDVKMLMTKAIMAEFPSLDNEDGDGHLAWYTPGICGHDASGLLENRLRNLRKRNLCEKAVTSLKEIPKPNLVSTVDLALSEGESELIFSQVTRESLQSGMCPKKCNAVLEHAPYKTTWIGFYSNFTVKSYQVRGKMDIPTQVPREKNTSALLGSGY</sequence>
<proteinExistence type="predicted"/>
<comment type="caution">
    <text evidence="2">The sequence shown here is derived from an EMBL/GenBank/DDBJ whole genome shotgun (WGS) entry which is preliminary data.</text>
</comment>
<evidence type="ECO:0000313" key="3">
    <source>
        <dbReference type="Proteomes" id="UP000230750"/>
    </source>
</evidence>
<evidence type="ECO:0000313" key="2">
    <source>
        <dbReference type="EMBL" id="PIK36991.1"/>
    </source>
</evidence>
<keyword evidence="3" id="KW-1185">Reference proteome</keyword>
<dbReference type="EMBL" id="MRZV01001579">
    <property type="protein sequence ID" value="PIK36991.1"/>
    <property type="molecule type" value="Genomic_DNA"/>
</dbReference>
<reference evidence="2 3" key="1">
    <citation type="journal article" date="2017" name="PLoS Biol.">
        <title>The sea cucumber genome provides insights into morphological evolution and visceral regeneration.</title>
        <authorList>
            <person name="Zhang X."/>
            <person name="Sun L."/>
            <person name="Yuan J."/>
            <person name="Sun Y."/>
            <person name="Gao Y."/>
            <person name="Zhang L."/>
            <person name="Li S."/>
            <person name="Dai H."/>
            <person name="Hamel J.F."/>
            <person name="Liu C."/>
            <person name="Yu Y."/>
            <person name="Liu S."/>
            <person name="Lin W."/>
            <person name="Guo K."/>
            <person name="Jin S."/>
            <person name="Xu P."/>
            <person name="Storey K.B."/>
            <person name="Huan P."/>
            <person name="Zhang T."/>
            <person name="Zhou Y."/>
            <person name="Zhang J."/>
            <person name="Lin C."/>
            <person name="Li X."/>
            <person name="Xing L."/>
            <person name="Huo D."/>
            <person name="Sun M."/>
            <person name="Wang L."/>
            <person name="Mercier A."/>
            <person name="Li F."/>
            <person name="Yang H."/>
            <person name="Xiang J."/>
        </authorList>
    </citation>
    <scope>NUCLEOTIDE SEQUENCE [LARGE SCALE GENOMIC DNA]</scope>
    <source>
        <strain evidence="2">Shaxun</strain>
        <tissue evidence="2">Muscle</tissue>
    </source>
</reference>
<dbReference type="STRING" id="307972.A0A2G8JMI3"/>
<organism evidence="2 3">
    <name type="scientific">Stichopus japonicus</name>
    <name type="common">Sea cucumber</name>
    <dbReference type="NCBI Taxonomy" id="307972"/>
    <lineage>
        <taxon>Eukaryota</taxon>
        <taxon>Metazoa</taxon>
        <taxon>Echinodermata</taxon>
        <taxon>Eleutherozoa</taxon>
        <taxon>Echinozoa</taxon>
        <taxon>Holothuroidea</taxon>
        <taxon>Aspidochirotacea</taxon>
        <taxon>Aspidochirotida</taxon>
        <taxon>Stichopodidae</taxon>
        <taxon>Apostichopus</taxon>
    </lineage>
</organism>
<name>A0A2G8JMI3_STIJA</name>
<dbReference type="PANTHER" id="PTHR31025">
    <property type="entry name" value="SI:CH211-196P9.1-RELATED"/>
    <property type="match status" value="1"/>
</dbReference>
<gene>
    <name evidence="2" type="ORF">BSL78_26172</name>
</gene>
<dbReference type="PANTHER" id="PTHR31025:SF9">
    <property type="entry name" value="SI:DKEY-286J15.1"/>
    <property type="match status" value="1"/>
</dbReference>
<evidence type="ECO:0000256" key="1">
    <source>
        <dbReference type="SAM" id="MobiDB-lite"/>
    </source>
</evidence>
<dbReference type="Proteomes" id="UP000230750">
    <property type="component" value="Unassembled WGS sequence"/>
</dbReference>
<feature type="region of interest" description="Disordered" evidence="1">
    <location>
        <begin position="1"/>
        <end position="85"/>
    </location>
</feature>